<reference evidence="2" key="1">
    <citation type="journal article" date="2014" name="Int. J. Syst. Evol. Microbiol.">
        <title>Complete genome of a new Firmicutes species belonging to the dominant human colonic microbiota ('Ruminococcus bicirculans') reveals two chromosomes and a selective capacity to utilize plant glucans.</title>
        <authorList>
            <consortium name="NISC Comparative Sequencing Program"/>
            <person name="Wegmann U."/>
            <person name="Louis P."/>
            <person name="Goesmann A."/>
            <person name="Henrissat B."/>
            <person name="Duncan S.H."/>
            <person name="Flint H.J."/>
        </authorList>
    </citation>
    <scope>NUCLEOTIDE SEQUENCE</scope>
    <source>
        <strain evidence="2">JCM 17805</strain>
    </source>
</reference>
<accession>A0ABP8UZA1</accession>
<dbReference type="EMBL" id="BAABFL010000113">
    <property type="protein sequence ID" value="GAA4648937.1"/>
    <property type="molecule type" value="Genomic_DNA"/>
</dbReference>
<name>A0ABP8UZA1_9GAMM</name>
<gene>
    <name evidence="1" type="ORF">GCM10023116_03400</name>
    <name evidence="2" type="ORF">GCM10023116_12110</name>
</gene>
<keyword evidence="3" id="KW-1185">Reference proteome</keyword>
<reference evidence="3" key="2">
    <citation type="journal article" date="2019" name="Int. J. Syst. Evol. Microbiol.">
        <title>The Global Catalogue of Microorganisms (GCM) 10K type strain sequencing project: providing services to taxonomists for standard genome sequencing and annotation.</title>
        <authorList>
            <consortium name="The Broad Institute Genomics Platform"/>
            <consortium name="The Broad Institute Genome Sequencing Center for Infectious Disease"/>
            <person name="Wu L."/>
            <person name="Ma J."/>
        </authorList>
    </citation>
    <scope>NUCLEOTIDE SEQUENCE [LARGE SCALE GENOMIC DNA]</scope>
    <source>
        <strain evidence="3">JCM 17805</strain>
    </source>
</reference>
<dbReference type="Proteomes" id="UP001500604">
    <property type="component" value="Unassembled WGS sequence"/>
</dbReference>
<reference evidence="2" key="3">
    <citation type="submission" date="2023-12" db="EMBL/GenBank/DDBJ databases">
        <authorList>
            <person name="Sun Q."/>
            <person name="Inoue M."/>
        </authorList>
    </citation>
    <scope>NUCLEOTIDE SEQUENCE</scope>
    <source>
        <strain evidence="2">JCM 17805</strain>
    </source>
</reference>
<evidence type="ECO:0000313" key="3">
    <source>
        <dbReference type="Proteomes" id="UP001500604"/>
    </source>
</evidence>
<evidence type="ECO:0000313" key="2">
    <source>
        <dbReference type="EMBL" id="GAA4648937.1"/>
    </source>
</evidence>
<dbReference type="RefSeq" id="WP_345193262.1">
    <property type="nucleotide sequence ID" value="NZ_BAABFL010000025.1"/>
</dbReference>
<organism evidence="2 3">
    <name type="scientific">Kistimonas scapharcae</name>
    <dbReference type="NCBI Taxonomy" id="1036133"/>
    <lineage>
        <taxon>Bacteria</taxon>
        <taxon>Pseudomonadati</taxon>
        <taxon>Pseudomonadota</taxon>
        <taxon>Gammaproteobacteria</taxon>
        <taxon>Oceanospirillales</taxon>
        <taxon>Endozoicomonadaceae</taxon>
        <taxon>Kistimonas</taxon>
    </lineage>
</organism>
<dbReference type="EMBL" id="BAABFL010000025">
    <property type="protein sequence ID" value="GAA4648076.1"/>
    <property type="molecule type" value="Genomic_DNA"/>
</dbReference>
<sequence length="63" mass="7770">MQYPDDDTYERIIRETDRFTGELERLAREAHPLLAVFLEKECESFWDFVEQQVRQDVLNKRRH</sequence>
<evidence type="ECO:0000313" key="1">
    <source>
        <dbReference type="EMBL" id="GAA4648076.1"/>
    </source>
</evidence>
<comment type="caution">
    <text evidence="2">The sequence shown here is derived from an EMBL/GenBank/DDBJ whole genome shotgun (WGS) entry which is preliminary data.</text>
</comment>
<proteinExistence type="predicted"/>
<protein>
    <submittedName>
        <fullName evidence="2">Uncharacterized protein</fullName>
    </submittedName>
</protein>